<name>A0A9D2ZST7_9MICC</name>
<dbReference type="EMBL" id="DWUS01000156">
    <property type="protein sequence ID" value="HJD51560.1"/>
    <property type="molecule type" value="Genomic_DNA"/>
</dbReference>
<dbReference type="Gene3D" id="3.20.20.70">
    <property type="entry name" value="Aldolase class I"/>
    <property type="match status" value="1"/>
</dbReference>
<reference evidence="1" key="1">
    <citation type="journal article" date="2021" name="PeerJ">
        <title>Extensive microbial diversity within the chicken gut microbiome revealed by metagenomics and culture.</title>
        <authorList>
            <person name="Gilroy R."/>
            <person name="Ravi A."/>
            <person name="Getino M."/>
            <person name="Pursley I."/>
            <person name="Horton D.L."/>
            <person name="Alikhan N.F."/>
            <person name="Baker D."/>
            <person name="Gharbi K."/>
            <person name="Hall N."/>
            <person name="Watson M."/>
            <person name="Adriaenssens E.M."/>
            <person name="Foster-Nyarko E."/>
            <person name="Jarju S."/>
            <person name="Secka A."/>
            <person name="Antonio M."/>
            <person name="Oren A."/>
            <person name="Chaudhuri R.R."/>
            <person name="La Ragione R."/>
            <person name="Hildebrand F."/>
            <person name="Pallen M.J."/>
        </authorList>
    </citation>
    <scope>NUCLEOTIDE SEQUENCE</scope>
    <source>
        <strain evidence="1">ChiHjej10B9-4811</strain>
    </source>
</reference>
<accession>A0A9D2ZST7</accession>
<evidence type="ECO:0000313" key="1">
    <source>
        <dbReference type="EMBL" id="HJD51560.1"/>
    </source>
</evidence>
<dbReference type="AlphaFoldDB" id="A0A9D2ZST7"/>
<protein>
    <submittedName>
        <fullName evidence="1">Uncharacterized protein</fullName>
    </submittedName>
</protein>
<organism evidence="1 2">
    <name type="scientific">Candidatus Rothia avistercoris</name>
    <dbReference type="NCBI Taxonomy" id="2840479"/>
    <lineage>
        <taxon>Bacteria</taxon>
        <taxon>Bacillati</taxon>
        <taxon>Actinomycetota</taxon>
        <taxon>Actinomycetes</taxon>
        <taxon>Micrococcales</taxon>
        <taxon>Micrococcaceae</taxon>
        <taxon>Rothia</taxon>
    </lineage>
</organism>
<sequence>MEKYSVDHLRRLGLSRRVSQSREISIKPQNFLQAFDFNLLIGKKDREGNKHIPGFYSLGKSCIKDEMETVAELGIKGVSLRIIDNAVGKFSDWKRHRSKWIEEIEDVNEFGKKCGLQVIVDPFSIGLQDSGQWGILNTMEESETLDLIENISEVMRITGVDGVITLGRVPKEVFVTKRSIGESVKLYSFSNNNETSTAYAGNISKTNTMQKIIPSNIKDMIAWSMMDIHHGSDFIVTKPLENYHVSEATRKALSSVDEIKEFLSDYLLLNENYLSKFELEAIKDVKNNPNLFLKKYNSISFGAYMVSGSTQMLAIYAKHEGVNIARCRLEEMWLNAILANGDGSFIIDRGCKDFFSGSILH</sequence>
<dbReference type="Proteomes" id="UP000823908">
    <property type="component" value="Unassembled WGS sequence"/>
</dbReference>
<dbReference type="InterPro" id="IPR013785">
    <property type="entry name" value="Aldolase_TIM"/>
</dbReference>
<gene>
    <name evidence="1" type="ORF">H9908_06820</name>
</gene>
<evidence type="ECO:0000313" key="2">
    <source>
        <dbReference type="Proteomes" id="UP000823908"/>
    </source>
</evidence>
<proteinExistence type="predicted"/>
<comment type="caution">
    <text evidence="1">The sequence shown here is derived from an EMBL/GenBank/DDBJ whole genome shotgun (WGS) entry which is preliminary data.</text>
</comment>
<reference evidence="1" key="2">
    <citation type="submission" date="2021-04" db="EMBL/GenBank/DDBJ databases">
        <authorList>
            <person name="Gilroy R."/>
        </authorList>
    </citation>
    <scope>NUCLEOTIDE SEQUENCE</scope>
    <source>
        <strain evidence="1">ChiHjej10B9-4811</strain>
    </source>
</reference>